<dbReference type="InterPro" id="IPR002129">
    <property type="entry name" value="PyrdxlP-dep_de-COase"/>
</dbReference>
<comment type="similarity">
    <text evidence="2">Belongs to the cysteine synthase/cystathionine beta-synthase family.</text>
</comment>
<dbReference type="OrthoDB" id="639767at2759"/>
<dbReference type="CDD" id="cd01561">
    <property type="entry name" value="CBS_like"/>
    <property type="match status" value="1"/>
</dbReference>
<evidence type="ECO:0000256" key="3">
    <source>
        <dbReference type="ARBA" id="ARBA00009533"/>
    </source>
</evidence>
<dbReference type="SUPFAM" id="SSF53383">
    <property type="entry name" value="PLP-dependent transferases"/>
    <property type="match status" value="1"/>
</dbReference>
<evidence type="ECO:0000313" key="11">
    <source>
        <dbReference type="Proteomes" id="UP000002009"/>
    </source>
</evidence>
<sequence>MQTIPASTRVLSNQPRSIRMFGSGSQVASGPAGVALRRAAVIVDSRSRRGIRGRVVTRAAQRPEPPRAFSTDLSDNQNLESLMEREAQPAVQTEADLKQKQAEARANQPDNNYPVTTGQLIGSTPLLDLSQYSLNEKVKIFAKCEYLNPSGSIKDRIAQHIIGQAEASGELKPGMTVVAATSGNTGAAIAMACALRGYDYIVITNEKTSKEKVDAMRAYGGEVIVSPSGVAPDHPDHYQNIENRLCAENPGTYYGVDQYNNPYNAEAYEATLGPEIWRQTSGDVTHFVAGGSTGGTVSGTGRYLKSENADVRVVMADPKGSVFWDHVVKGVSADDVCVSKSWEMEGVGKDSIPGCFDINVIDGMVRGNDEDAFAMCREVAANDGLLLGGSAGLNLHAARVLSGEVDDGSVIVTVFPDNGVKYLSKIYNDSWLESKGLEGAAEGNGAVSPDVDEKEHDSRIHWKPEIVTRQEQAAAAAAAAAAAVEGHHLLTEEQTEAELKFLEDIAPKLVRYHRESIGGAERVHSRLQSPDDLAETFAAAGVPLDLADGAPVDELALDAAVQAVMDNSVRSSHPLFLNQLYSGVDPVALAGDWLASALNANVHTFEVAPVLTEIEKAVLAKTARMWLQPTLGSAAQTPSHDGLIVPGGSLANMYSLLLARDRVDPDARNRGTTMELVAFCSEQSHYSFRKSAMVMGIGMDNMVKVKCDADGAMIAEELEKEVLAAKARGAVPFYVGTTAGSTVLGAFDDYHGCADVCKRHGLWMHVDGAWGGAAALSPARRSVLDGFEKADSFCWNPHKMLGLPLQCSIFVTKQPGSLAKANAAKADYLFQPDKNNAGADLGDRTIQCGRKADALKIWLSWKHRGDKGWSDMVDRSFGLAEEVERMILERENRDGSFVLAAHAQCANVGFWYVPPRLRPFKHAGASANQLTEIGFVAPKLKDRMQREGDAMIGFQPIDSMNLPNFFRLVLPNSRHLSKQMLSDMLDRMDEMGKNL</sequence>
<dbReference type="OMA" id="YIVITNE"/>
<feature type="modified residue" description="N6-(pyridoxal phosphate)lysine" evidence="7">
    <location>
        <position position="799"/>
    </location>
</feature>
<dbReference type="Pfam" id="PF00291">
    <property type="entry name" value="PALP"/>
    <property type="match status" value="1"/>
</dbReference>
<comment type="cofactor">
    <cofactor evidence="1 7">
        <name>pyridoxal 5'-phosphate</name>
        <dbReference type="ChEBI" id="CHEBI:597326"/>
    </cofactor>
</comment>
<keyword evidence="11" id="KW-1185">Reference proteome</keyword>
<feature type="domain" description="Tryptophan synthase beta chain-like PALP" evidence="9">
    <location>
        <begin position="119"/>
        <end position="417"/>
    </location>
</feature>
<dbReference type="AlphaFoldDB" id="C1E602"/>
<evidence type="ECO:0000256" key="1">
    <source>
        <dbReference type="ARBA" id="ARBA00001933"/>
    </source>
</evidence>
<evidence type="ECO:0000259" key="9">
    <source>
        <dbReference type="Pfam" id="PF00291"/>
    </source>
</evidence>
<dbReference type="eggNOG" id="KOG1252">
    <property type="taxonomic scope" value="Eukaryota"/>
</dbReference>
<dbReference type="eggNOG" id="KOG0629">
    <property type="taxonomic scope" value="Eukaryota"/>
</dbReference>
<keyword evidence="4" id="KW-0210">Decarboxylase</keyword>
<evidence type="ECO:0000256" key="4">
    <source>
        <dbReference type="ARBA" id="ARBA00022793"/>
    </source>
</evidence>
<organism evidence="10 11">
    <name type="scientific">Micromonas commoda (strain RCC299 / NOUM17 / CCMP2709)</name>
    <name type="common">Picoplanktonic green alga</name>
    <dbReference type="NCBI Taxonomy" id="296587"/>
    <lineage>
        <taxon>Eukaryota</taxon>
        <taxon>Viridiplantae</taxon>
        <taxon>Chlorophyta</taxon>
        <taxon>Mamiellophyceae</taxon>
        <taxon>Mamiellales</taxon>
        <taxon>Mamiellaceae</taxon>
        <taxon>Micromonas</taxon>
    </lineage>
</organism>
<feature type="region of interest" description="Disordered" evidence="8">
    <location>
        <begin position="94"/>
        <end position="114"/>
    </location>
</feature>
<dbReference type="Gene3D" id="3.40.640.10">
    <property type="entry name" value="Type I PLP-dependent aspartate aminotransferase-like (Major domain)"/>
    <property type="match status" value="1"/>
</dbReference>
<dbReference type="KEGG" id="mis:MICPUN_58496"/>
<evidence type="ECO:0000313" key="10">
    <source>
        <dbReference type="EMBL" id="ACO63342.1"/>
    </source>
</evidence>
<dbReference type="PANTHER" id="PTHR45677">
    <property type="entry name" value="GLUTAMATE DECARBOXYLASE-RELATED"/>
    <property type="match status" value="1"/>
</dbReference>
<comment type="similarity">
    <text evidence="3">Belongs to the group II decarboxylase family.</text>
</comment>
<evidence type="ECO:0000256" key="5">
    <source>
        <dbReference type="ARBA" id="ARBA00022898"/>
    </source>
</evidence>
<dbReference type="PROSITE" id="PS00901">
    <property type="entry name" value="CYS_SYNTHASE"/>
    <property type="match status" value="1"/>
</dbReference>
<dbReference type="FunFam" id="3.40.50.1100:FF:000003">
    <property type="entry name" value="Cystathionine beta-synthase"/>
    <property type="match status" value="1"/>
</dbReference>
<dbReference type="InterPro" id="IPR015424">
    <property type="entry name" value="PyrdxlP-dep_Trfase"/>
</dbReference>
<dbReference type="STRING" id="296587.C1E602"/>
<proteinExistence type="inferred from homology"/>
<dbReference type="EMBL" id="CP001326">
    <property type="protein sequence ID" value="ACO63342.1"/>
    <property type="molecule type" value="Genomic_DNA"/>
</dbReference>
<dbReference type="GO" id="GO:0030170">
    <property type="term" value="F:pyridoxal phosphate binding"/>
    <property type="evidence" value="ECO:0007669"/>
    <property type="project" value="InterPro"/>
</dbReference>
<dbReference type="InParanoid" id="C1E602"/>
<gene>
    <name evidence="10" type="ORF">MICPUN_58496</name>
</gene>
<keyword evidence="6" id="KW-0456">Lyase</keyword>
<name>C1E602_MICCC</name>
<dbReference type="Gene3D" id="3.90.1150.170">
    <property type="match status" value="1"/>
</dbReference>
<evidence type="ECO:0000256" key="2">
    <source>
        <dbReference type="ARBA" id="ARBA00007103"/>
    </source>
</evidence>
<dbReference type="PANTHER" id="PTHR45677:SF8">
    <property type="entry name" value="CYSTEINE SULFINIC ACID DECARBOXYLASE"/>
    <property type="match status" value="1"/>
</dbReference>
<dbReference type="GO" id="GO:0006535">
    <property type="term" value="P:cysteine biosynthetic process from serine"/>
    <property type="evidence" value="ECO:0007669"/>
    <property type="project" value="InterPro"/>
</dbReference>
<dbReference type="GO" id="GO:0016831">
    <property type="term" value="F:carboxy-lyase activity"/>
    <property type="evidence" value="ECO:0007669"/>
    <property type="project" value="UniProtKB-KW"/>
</dbReference>
<dbReference type="InterPro" id="IPR021115">
    <property type="entry name" value="Pyridoxal-P_BS"/>
</dbReference>
<dbReference type="PROSITE" id="PS00392">
    <property type="entry name" value="DDC_GAD_HDC_YDC"/>
    <property type="match status" value="1"/>
</dbReference>
<dbReference type="InterPro" id="IPR001926">
    <property type="entry name" value="TrpB-like_PALP"/>
</dbReference>
<dbReference type="RefSeq" id="XP_002502084.1">
    <property type="nucleotide sequence ID" value="XM_002502038.1"/>
</dbReference>
<evidence type="ECO:0000256" key="6">
    <source>
        <dbReference type="ARBA" id="ARBA00023239"/>
    </source>
</evidence>
<dbReference type="Pfam" id="PF00282">
    <property type="entry name" value="Pyridoxal_deC"/>
    <property type="match status" value="1"/>
</dbReference>
<keyword evidence="5 7" id="KW-0663">Pyridoxal phosphate</keyword>
<dbReference type="InterPro" id="IPR036052">
    <property type="entry name" value="TrpB-like_PALP_sf"/>
</dbReference>
<dbReference type="SUPFAM" id="SSF53686">
    <property type="entry name" value="Tryptophan synthase beta subunit-like PLP-dependent enzymes"/>
    <property type="match status" value="1"/>
</dbReference>
<protein>
    <submittedName>
        <fullName evidence="10">Cysteine synthetase/pyridoxal dependent decarboxylase</fullName>
    </submittedName>
</protein>
<dbReference type="GO" id="GO:0005737">
    <property type="term" value="C:cytoplasm"/>
    <property type="evidence" value="ECO:0007669"/>
    <property type="project" value="TreeGrafter"/>
</dbReference>
<accession>C1E602</accession>
<dbReference type="InterPro" id="IPR001216">
    <property type="entry name" value="P-phosphate_BS"/>
</dbReference>
<evidence type="ECO:0000256" key="7">
    <source>
        <dbReference type="PIRSR" id="PIRSR602129-50"/>
    </source>
</evidence>
<dbReference type="GeneID" id="8243371"/>
<evidence type="ECO:0000256" key="8">
    <source>
        <dbReference type="SAM" id="MobiDB-lite"/>
    </source>
</evidence>
<dbReference type="InterPro" id="IPR015421">
    <property type="entry name" value="PyrdxlP-dep_Trfase_major"/>
</dbReference>
<dbReference type="Proteomes" id="UP000002009">
    <property type="component" value="Chromosome 5"/>
</dbReference>
<dbReference type="Gene3D" id="3.40.50.1100">
    <property type="match status" value="2"/>
</dbReference>
<reference evidence="10 11" key="1">
    <citation type="journal article" date="2009" name="Science">
        <title>Green evolution and dynamic adaptations revealed by genomes of the marine picoeukaryotes Micromonas.</title>
        <authorList>
            <person name="Worden A.Z."/>
            <person name="Lee J.H."/>
            <person name="Mock T."/>
            <person name="Rouze P."/>
            <person name="Simmons M.P."/>
            <person name="Aerts A.L."/>
            <person name="Allen A.E."/>
            <person name="Cuvelier M.L."/>
            <person name="Derelle E."/>
            <person name="Everett M.V."/>
            <person name="Foulon E."/>
            <person name="Grimwood J."/>
            <person name="Gundlach H."/>
            <person name="Henrissat B."/>
            <person name="Napoli C."/>
            <person name="McDonald S.M."/>
            <person name="Parker M.S."/>
            <person name="Rombauts S."/>
            <person name="Salamov A."/>
            <person name="Von Dassow P."/>
            <person name="Badger J.H."/>
            <person name="Coutinho P.M."/>
            <person name="Demir E."/>
            <person name="Dubchak I."/>
            <person name="Gentemann C."/>
            <person name="Eikrem W."/>
            <person name="Gready J.E."/>
            <person name="John U."/>
            <person name="Lanier W."/>
            <person name="Lindquist E.A."/>
            <person name="Lucas S."/>
            <person name="Mayer K.F."/>
            <person name="Moreau H."/>
            <person name="Not F."/>
            <person name="Otillar R."/>
            <person name="Panaud O."/>
            <person name="Pangilinan J."/>
            <person name="Paulsen I."/>
            <person name="Piegu B."/>
            <person name="Poliakov A."/>
            <person name="Robbens S."/>
            <person name="Schmutz J."/>
            <person name="Toulza E."/>
            <person name="Wyss T."/>
            <person name="Zelensky A."/>
            <person name="Zhou K."/>
            <person name="Armbrust E.V."/>
            <person name="Bhattacharya D."/>
            <person name="Goodenough U.W."/>
            <person name="Van de Peer Y."/>
            <person name="Grigoriev I.V."/>
        </authorList>
    </citation>
    <scope>NUCLEOTIDE SEQUENCE [LARGE SCALE GENOMIC DNA]</scope>
    <source>
        <strain evidence="11">RCC299 / NOUM17</strain>
    </source>
</reference>